<name>A0ABV7X7X7_9SPHN</name>
<keyword evidence="2" id="KW-1185">Reference proteome</keyword>
<gene>
    <name evidence="1" type="ORF">ACFOMD_01305</name>
</gene>
<organism evidence="1 2">
    <name type="scientific">Sphingoaurantiacus capsulatus</name>
    <dbReference type="NCBI Taxonomy" id="1771310"/>
    <lineage>
        <taxon>Bacteria</taxon>
        <taxon>Pseudomonadati</taxon>
        <taxon>Pseudomonadota</taxon>
        <taxon>Alphaproteobacteria</taxon>
        <taxon>Sphingomonadales</taxon>
        <taxon>Sphingosinicellaceae</taxon>
        <taxon>Sphingoaurantiacus</taxon>
    </lineage>
</organism>
<protein>
    <submittedName>
        <fullName evidence="1">Uncharacterized protein</fullName>
    </submittedName>
</protein>
<sequence>MSKASTEATFERQVDELSADLVEVVRTHIARGTPVDAVLEAVAAVLGTTIASTVTSVDELERSLEIASLRVQQSSDDAFVHSANNAVN</sequence>
<dbReference type="Proteomes" id="UP001595615">
    <property type="component" value="Unassembled WGS sequence"/>
</dbReference>
<accession>A0ABV7X7X7</accession>
<proteinExistence type="predicted"/>
<reference evidence="2" key="1">
    <citation type="journal article" date="2019" name="Int. J. Syst. Evol. Microbiol.">
        <title>The Global Catalogue of Microorganisms (GCM) 10K type strain sequencing project: providing services to taxonomists for standard genome sequencing and annotation.</title>
        <authorList>
            <consortium name="The Broad Institute Genomics Platform"/>
            <consortium name="The Broad Institute Genome Sequencing Center for Infectious Disease"/>
            <person name="Wu L."/>
            <person name="Ma J."/>
        </authorList>
    </citation>
    <scope>NUCLEOTIDE SEQUENCE [LARGE SCALE GENOMIC DNA]</scope>
    <source>
        <strain evidence="2">KCTC 42644</strain>
    </source>
</reference>
<evidence type="ECO:0000313" key="2">
    <source>
        <dbReference type="Proteomes" id="UP001595615"/>
    </source>
</evidence>
<dbReference type="RefSeq" id="WP_380855616.1">
    <property type="nucleotide sequence ID" value="NZ_JBHRXV010000001.1"/>
</dbReference>
<evidence type="ECO:0000313" key="1">
    <source>
        <dbReference type="EMBL" id="MFC3711188.1"/>
    </source>
</evidence>
<comment type="caution">
    <text evidence="1">The sequence shown here is derived from an EMBL/GenBank/DDBJ whole genome shotgun (WGS) entry which is preliminary data.</text>
</comment>
<dbReference type="EMBL" id="JBHRXV010000001">
    <property type="protein sequence ID" value="MFC3711188.1"/>
    <property type="molecule type" value="Genomic_DNA"/>
</dbReference>